<dbReference type="EMBL" id="QUNG01000002">
    <property type="protein sequence ID" value="REG85651.1"/>
    <property type="molecule type" value="Genomic_DNA"/>
</dbReference>
<accession>A0A3E0DRC4</accession>
<feature type="chain" id="PRO_5017647009" evidence="1">
    <location>
        <begin position="22"/>
        <end position="413"/>
    </location>
</feature>
<reference evidence="2 3" key="1">
    <citation type="submission" date="2018-08" db="EMBL/GenBank/DDBJ databases">
        <title>Genomic Encyclopedia of Type Strains, Phase III (KMG-III): the genomes of soil and plant-associated and newly described type strains.</title>
        <authorList>
            <person name="Whitman W."/>
        </authorList>
    </citation>
    <scope>NUCLEOTIDE SEQUENCE [LARGE SCALE GENOMIC DNA]</scope>
    <source>
        <strain evidence="2 3">CECT 7375</strain>
    </source>
</reference>
<dbReference type="SUPFAM" id="SSF101898">
    <property type="entry name" value="NHL repeat"/>
    <property type="match status" value="1"/>
</dbReference>
<protein>
    <submittedName>
        <fullName evidence="2">Uncharacterized protein</fullName>
    </submittedName>
</protein>
<proteinExistence type="predicted"/>
<evidence type="ECO:0000313" key="2">
    <source>
        <dbReference type="EMBL" id="REG85651.1"/>
    </source>
</evidence>
<dbReference type="AlphaFoldDB" id="A0A3E0DRC4"/>
<keyword evidence="1" id="KW-0732">Signal</keyword>
<keyword evidence="3" id="KW-1185">Reference proteome</keyword>
<comment type="caution">
    <text evidence="2">The sequence shown here is derived from an EMBL/GenBank/DDBJ whole genome shotgun (WGS) entry which is preliminary data.</text>
</comment>
<feature type="signal peptide" evidence="1">
    <location>
        <begin position="1"/>
        <end position="21"/>
    </location>
</feature>
<dbReference type="OrthoDB" id="237405at2"/>
<sequence>MNFRKTLPLTLALLGAVGSSASIGKAMDLKFAGALEFSDQGTLFVGDNINGAIYAFDLENKTAVKDVHPIKIDDIDVRIANLLGVGKNAIEINDMAVHPVTHDVYISVSRIGNQISKPAIIKVAQDDSIQLVDLNQLKFSEQKLANYPDQTTTFKVRGLMGMPPTAKDIAKGDVKLSSLAIMDILYHDHQLYVSGVAYDNFLSTLRKMPYPFTGSQNTTSVEMYHIAHDQYETRAPIRSMSIQKVDGVDQMVAAYTCSPIVLIPLTDIKDGAKIAAHTIGDMGNGQPIDMIPYTLQGKKMLFVTNNSRSPQVIPVDGLNNARTVTDKDFTRGPKLDLGPVLPYGPVGEMVMFEGVSMHMDLLSDKYFVSITRDTQTGGLNLDSNLTFFPNRVHNLVAEYDFPQYQQEHKEQAK</sequence>
<dbReference type="Proteomes" id="UP000256542">
    <property type="component" value="Unassembled WGS sequence"/>
</dbReference>
<name>A0A3E0DRC4_9GAMM</name>
<evidence type="ECO:0000256" key="1">
    <source>
        <dbReference type="SAM" id="SignalP"/>
    </source>
</evidence>
<evidence type="ECO:0000313" key="3">
    <source>
        <dbReference type="Proteomes" id="UP000256542"/>
    </source>
</evidence>
<organism evidence="2 3">
    <name type="scientific">Marinomonas pollencensis</name>
    <dbReference type="NCBI Taxonomy" id="491954"/>
    <lineage>
        <taxon>Bacteria</taxon>
        <taxon>Pseudomonadati</taxon>
        <taxon>Pseudomonadota</taxon>
        <taxon>Gammaproteobacteria</taxon>
        <taxon>Oceanospirillales</taxon>
        <taxon>Oceanospirillaceae</taxon>
        <taxon>Marinomonas</taxon>
    </lineage>
</organism>
<dbReference type="RefSeq" id="WP_115896435.1">
    <property type="nucleotide sequence ID" value="NZ_QUNG01000002.1"/>
</dbReference>
<gene>
    <name evidence="2" type="ORF">DFP81_102184</name>
</gene>